<keyword evidence="1" id="KW-0472">Membrane</keyword>
<feature type="transmembrane region" description="Helical" evidence="1">
    <location>
        <begin position="54"/>
        <end position="77"/>
    </location>
</feature>
<feature type="transmembrane region" description="Helical" evidence="1">
    <location>
        <begin position="13"/>
        <end position="33"/>
    </location>
</feature>
<keyword evidence="3" id="KW-1185">Reference proteome</keyword>
<evidence type="ECO:0000313" key="3">
    <source>
        <dbReference type="Proteomes" id="UP000078263"/>
    </source>
</evidence>
<evidence type="ECO:0000313" key="2">
    <source>
        <dbReference type="EMBL" id="ANK13144.1"/>
    </source>
</evidence>
<accession>A0A192D5S4</accession>
<dbReference type="EMBL" id="CP016033">
    <property type="protein sequence ID" value="ANK13144.1"/>
    <property type="molecule type" value="Genomic_DNA"/>
</dbReference>
<keyword evidence="1" id="KW-1133">Transmembrane helix</keyword>
<reference evidence="2 3" key="1">
    <citation type="submission" date="2016-05" db="EMBL/GenBank/DDBJ databases">
        <title>Compelete Genome Sequence of Bacteriochlorophyll-Synthesizing Bacterium Porphyrobacter neustonensis DSM 9434.</title>
        <authorList>
            <person name="Shi X.-L."/>
            <person name="Wu Y.-H."/>
            <person name="Cheng H."/>
            <person name="Xu L."/>
            <person name="Zhang X.-Q."/>
            <person name="Wang C.-S."/>
            <person name="Xu X.-W."/>
        </authorList>
    </citation>
    <scope>NUCLEOTIDE SEQUENCE [LARGE SCALE GENOMIC DNA]</scope>
    <source>
        <strain evidence="2 3">DSM 9434</strain>
    </source>
</reference>
<dbReference type="Proteomes" id="UP000078263">
    <property type="component" value="Chromosome"/>
</dbReference>
<proteinExistence type="predicted"/>
<dbReference type="RefSeq" id="WP_068351198.1">
    <property type="nucleotide sequence ID" value="NZ_CP016033.1"/>
</dbReference>
<keyword evidence="1" id="KW-0812">Transmembrane</keyword>
<sequence>MEMIRQFELMSDAAQLVWAGAGLWVLAAIFTLMERRRTRARNLAKLEKVGWVPWTTLFVLAAMSGAALMTAALPSLIKG</sequence>
<gene>
    <name evidence="2" type="ORF">A9D12_09520</name>
</gene>
<evidence type="ECO:0000256" key="1">
    <source>
        <dbReference type="SAM" id="Phobius"/>
    </source>
</evidence>
<dbReference type="KEGG" id="pns:A9D12_09520"/>
<name>A0A192D5S4_9SPHN</name>
<protein>
    <submittedName>
        <fullName evidence="2">Uncharacterized protein</fullName>
    </submittedName>
</protein>
<dbReference type="OrthoDB" id="7585827at2"/>
<organism evidence="2 3">
    <name type="scientific">Erythrobacter neustonensis</name>
    <dbReference type="NCBI Taxonomy" id="1112"/>
    <lineage>
        <taxon>Bacteria</taxon>
        <taxon>Pseudomonadati</taxon>
        <taxon>Pseudomonadota</taxon>
        <taxon>Alphaproteobacteria</taxon>
        <taxon>Sphingomonadales</taxon>
        <taxon>Erythrobacteraceae</taxon>
        <taxon>Erythrobacter/Porphyrobacter group</taxon>
        <taxon>Erythrobacter</taxon>
    </lineage>
</organism>
<dbReference type="AlphaFoldDB" id="A0A192D5S4"/>